<keyword evidence="3" id="KW-0238">DNA-binding</keyword>
<organism evidence="6 7">
    <name type="scientific">Kluyvera intermedia</name>
    <name type="common">Enterobacter intermedius</name>
    <dbReference type="NCBI Taxonomy" id="61648"/>
    <lineage>
        <taxon>Bacteria</taxon>
        <taxon>Pseudomonadati</taxon>
        <taxon>Pseudomonadota</taxon>
        <taxon>Gammaproteobacteria</taxon>
        <taxon>Enterobacterales</taxon>
        <taxon>Enterobacteriaceae</taxon>
        <taxon>Kluyvera</taxon>
    </lineage>
</organism>
<dbReference type="CDD" id="cd08422">
    <property type="entry name" value="PBP2_CrgA_like"/>
    <property type="match status" value="1"/>
</dbReference>
<comment type="caution">
    <text evidence="6">The sequence shown here is derived from an EMBL/GenBank/DDBJ whole genome shotgun (WGS) entry which is preliminary data.</text>
</comment>
<dbReference type="Pfam" id="PF00126">
    <property type="entry name" value="HTH_1"/>
    <property type="match status" value="1"/>
</dbReference>
<keyword evidence="4" id="KW-0804">Transcription</keyword>
<sequence>MDVVKAMSVFVTVVEEGSFSKAADKLDTSGAAISRQISALENYLGALLIQRTTRRLSLTEPGEALYERGKQILVNIAETEAVVGQYAIRLSGAFRISAPLSFGIHQLAPVLPEFHRRHPDLVFDIDLSDRIVDLIHEGFDLAIRITHEPSPNLIARKIAPVEMIVCASPDYLAKQGIPRTPDELTEHETLGYSYLNSNDSWVFYDANGMETSVKIQPTVHSTNGDLLRHLALAHGGIMAQPDFIVGDDIANGTLVRILPEWTFGKFNLYVVYISRRFLPAKMRVFIDYLVEVWGEKYST</sequence>
<dbReference type="PANTHER" id="PTHR30537:SF5">
    <property type="entry name" value="HTH-TYPE TRANSCRIPTIONAL ACTIVATOR TTDR-RELATED"/>
    <property type="match status" value="1"/>
</dbReference>
<dbReference type="Proteomes" id="UP000192521">
    <property type="component" value="Unassembled WGS sequence"/>
</dbReference>
<dbReference type="InterPro" id="IPR005119">
    <property type="entry name" value="LysR_subst-bd"/>
</dbReference>
<dbReference type="SUPFAM" id="SSF46785">
    <property type="entry name" value="Winged helix' DNA-binding domain"/>
    <property type="match status" value="1"/>
</dbReference>
<evidence type="ECO:0000256" key="3">
    <source>
        <dbReference type="ARBA" id="ARBA00023125"/>
    </source>
</evidence>
<evidence type="ECO:0000256" key="4">
    <source>
        <dbReference type="ARBA" id="ARBA00023163"/>
    </source>
</evidence>
<evidence type="ECO:0000259" key="5">
    <source>
        <dbReference type="PROSITE" id="PS50931"/>
    </source>
</evidence>
<keyword evidence="7" id="KW-1185">Reference proteome</keyword>
<dbReference type="InterPro" id="IPR000847">
    <property type="entry name" value="LysR_HTH_N"/>
</dbReference>
<dbReference type="Gene3D" id="1.10.10.10">
    <property type="entry name" value="Winged helix-like DNA-binding domain superfamily/Winged helix DNA-binding domain"/>
    <property type="match status" value="1"/>
</dbReference>
<accession>A0ABX3UCR4</accession>
<dbReference type="RefSeq" id="WP_085006920.1">
    <property type="nucleotide sequence ID" value="NZ_MWPR01000031.1"/>
</dbReference>
<keyword evidence="2" id="KW-0805">Transcription regulation</keyword>
<name>A0ABX3UCR4_KLUIN</name>
<feature type="domain" description="HTH lysR-type" evidence="5">
    <location>
        <begin position="1"/>
        <end position="59"/>
    </location>
</feature>
<dbReference type="Gene3D" id="3.40.190.290">
    <property type="match status" value="1"/>
</dbReference>
<gene>
    <name evidence="6" type="ORF">B2M27_18245</name>
</gene>
<dbReference type="Pfam" id="PF03466">
    <property type="entry name" value="LysR_substrate"/>
    <property type="match status" value="1"/>
</dbReference>
<protein>
    <recommendedName>
        <fullName evidence="5">HTH lysR-type domain-containing protein</fullName>
    </recommendedName>
</protein>
<evidence type="ECO:0000313" key="7">
    <source>
        <dbReference type="Proteomes" id="UP000192521"/>
    </source>
</evidence>
<dbReference type="InterPro" id="IPR058163">
    <property type="entry name" value="LysR-type_TF_proteobact-type"/>
</dbReference>
<dbReference type="InterPro" id="IPR036388">
    <property type="entry name" value="WH-like_DNA-bd_sf"/>
</dbReference>
<reference evidence="6 7" key="1">
    <citation type="submission" date="2017-02" db="EMBL/GenBank/DDBJ databases">
        <title>Draft genome sequence of a Kluyvera intermedia isolate from a patient with a pancreatic abscess.</title>
        <authorList>
            <person name="Thele R."/>
        </authorList>
    </citation>
    <scope>NUCLEOTIDE SEQUENCE [LARGE SCALE GENOMIC DNA]</scope>
    <source>
        <strain evidence="6 7">FOSA7093</strain>
    </source>
</reference>
<evidence type="ECO:0000313" key="6">
    <source>
        <dbReference type="EMBL" id="ORJ48932.1"/>
    </source>
</evidence>
<dbReference type="SUPFAM" id="SSF53850">
    <property type="entry name" value="Periplasmic binding protein-like II"/>
    <property type="match status" value="1"/>
</dbReference>
<dbReference type="PROSITE" id="PS50931">
    <property type="entry name" value="HTH_LYSR"/>
    <property type="match status" value="1"/>
</dbReference>
<dbReference type="EMBL" id="MWPR01000031">
    <property type="protein sequence ID" value="ORJ48932.1"/>
    <property type="molecule type" value="Genomic_DNA"/>
</dbReference>
<evidence type="ECO:0000256" key="2">
    <source>
        <dbReference type="ARBA" id="ARBA00023015"/>
    </source>
</evidence>
<proteinExistence type="inferred from homology"/>
<evidence type="ECO:0000256" key="1">
    <source>
        <dbReference type="ARBA" id="ARBA00009437"/>
    </source>
</evidence>
<dbReference type="InterPro" id="IPR036390">
    <property type="entry name" value="WH_DNA-bd_sf"/>
</dbReference>
<dbReference type="PANTHER" id="PTHR30537">
    <property type="entry name" value="HTH-TYPE TRANSCRIPTIONAL REGULATOR"/>
    <property type="match status" value="1"/>
</dbReference>
<comment type="similarity">
    <text evidence="1">Belongs to the LysR transcriptional regulatory family.</text>
</comment>